<dbReference type="SMART" id="SM00448">
    <property type="entry name" value="REC"/>
    <property type="match status" value="1"/>
</dbReference>
<keyword evidence="6" id="KW-1185">Reference proteome</keyword>
<dbReference type="Proteomes" id="UP001305521">
    <property type="component" value="Chromosome"/>
</dbReference>
<dbReference type="PROSITE" id="PS50110">
    <property type="entry name" value="RESPONSE_REGULATORY"/>
    <property type="match status" value="1"/>
</dbReference>
<dbReference type="InterPro" id="IPR007492">
    <property type="entry name" value="LytTR_DNA-bd_dom"/>
</dbReference>
<dbReference type="PROSITE" id="PS50930">
    <property type="entry name" value="HTH_LYTTR"/>
    <property type="match status" value="1"/>
</dbReference>
<dbReference type="InterPro" id="IPR011006">
    <property type="entry name" value="CheY-like_superfamily"/>
</dbReference>
<evidence type="ECO:0000256" key="1">
    <source>
        <dbReference type="ARBA" id="ARBA00023125"/>
    </source>
</evidence>
<accession>A0ABZ0PP22</accession>
<dbReference type="InterPro" id="IPR001789">
    <property type="entry name" value="Sig_transdc_resp-reg_receiver"/>
</dbReference>
<gene>
    <name evidence="5" type="ORF">R9Z33_11580</name>
</gene>
<dbReference type="SUPFAM" id="SSF52172">
    <property type="entry name" value="CheY-like"/>
    <property type="match status" value="1"/>
</dbReference>
<evidence type="ECO:0000256" key="2">
    <source>
        <dbReference type="PROSITE-ProRule" id="PRU00169"/>
    </source>
</evidence>
<dbReference type="EMBL" id="CP137852">
    <property type="protein sequence ID" value="WPB87494.1"/>
    <property type="molecule type" value="Genomic_DNA"/>
</dbReference>
<organism evidence="5 6">
    <name type="scientific">Sediminicoccus rosea</name>
    <dbReference type="NCBI Taxonomy" id="1225128"/>
    <lineage>
        <taxon>Bacteria</taxon>
        <taxon>Pseudomonadati</taxon>
        <taxon>Pseudomonadota</taxon>
        <taxon>Alphaproteobacteria</taxon>
        <taxon>Acetobacterales</taxon>
        <taxon>Roseomonadaceae</taxon>
        <taxon>Sediminicoccus</taxon>
    </lineage>
</organism>
<dbReference type="Gene3D" id="3.40.50.2300">
    <property type="match status" value="1"/>
</dbReference>
<dbReference type="InterPro" id="IPR039420">
    <property type="entry name" value="WalR-like"/>
</dbReference>
<feature type="domain" description="HTH LytTR-type" evidence="4">
    <location>
        <begin position="134"/>
        <end position="234"/>
    </location>
</feature>
<evidence type="ECO:0000313" key="6">
    <source>
        <dbReference type="Proteomes" id="UP001305521"/>
    </source>
</evidence>
<dbReference type="RefSeq" id="WP_318651446.1">
    <property type="nucleotide sequence ID" value="NZ_CP137852.1"/>
</dbReference>
<dbReference type="SMART" id="SM00850">
    <property type="entry name" value="LytTR"/>
    <property type="match status" value="1"/>
</dbReference>
<reference evidence="5 6" key="1">
    <citation type="submission" date="2023-11" db="EMBL/GenBank/DDBJ databases">
        <title>Arctic aerobic anoxygenic photoheterotroph Sediminicoccus rosea KRV36 adapts its photosynthesis to long days of polar summer.</title>
        <authorList>
            <person name="Tomasch J."/>
            <person name="Kopejtka K."/>
            <person name="Bily T."/>
            <person name="Gardiner A.T."/>
            <person name="Gardian Z."/>
            <person name="Shivaramu S."/>
            <person name="Koblizek M."/>
            <person name="Engelhardt F."/>
            <person name="Kaftan D."/>
        </authorList>
    </citation>
    <scope>NUCLEOTIDE SEQUENCE [LARGE SCALE GENOMIC DNA]</scope>
    <source>
        <strain evidence="5 6">R-30</strain>
    </source>
</reference>
<keyword evidence="2" id="KW-0597">Phosphoprotein</keyword>
<dbReference type="Gene3D" id="2.40.50.1020">
    <property type="entry name" value="LytTr DNA-binding domain"/>
    <property type="match status" value="1"/>
</dbReference>
<evidence type="ECO:0000259" key="4">
    <source>
        <dbReference type="PROSITE" id="PS50930"/>
    </source>
</evidence>
<feature type="modified residue" description="4-aspartylphosphate" evidence="2">
    <location>
        <position position="54"/>
    </location>
</feature>
<sequence>MLRAVIVDDEPLAIRALRRLLLAHPEVEVVATADSLATAVEAIARTRPDLVLLDIELGAGDGFDVLARVTPAPRVIFVTAHPQHAVQAFAVEAADYLLKPVLPERLAAALARVARQIAPAPAPLGPAVELRMPSRTIFADPGELVALSAEGDFTRVHLADQPALLILRTLSHFETLLPAPPFLRAGRSLLLNLQRVRRVEAEGRNLAHVTMEGLEARLPLGRVAAARLRGALAGRAG</sequence>
<proteinExistence type="predicted"/>
<name>A0ABZ0PP22_9PROT</name>
<protein>
    <submittedName>
        <fullName evidence="5">LytTR family DNA-binding domain-containing protein</fullName>
    </submittedName>
</protein>
<dbReference type="Pfam" id="PF04397">
    <property type="entry name" value="LytTR"/>
    <property type="match status" value="1"/>
</dbReference>
<evidence type="ECO:0000313" key="5">
    <source>
        <dbReference type="EMBL" id="WPB87494.1"/>
    </source>
</evidence>
<keyword evidence="1 5" id="KW-0238">DNA-binding</keyword>
<feature type="domain" description="Response regulatory" evidence="3">
    <location>
        <begin position="3"/>
        <end position="114"/>
    </location>
</feature>
<dbReference type="GO" id="GO:0003677">
    <property type="term" value="F:DNA binding"/>
    <property type="evidence" value="ECO:0007669"/>
    <property type="project" value="UniProtKB-KW"/>
</dbReference>
<dbReference type="PANTHER" id="PTHR48111:SF69">
    <property type="entry name" value="RESPONSE REGULATOR RECEIVER"/>
    <property type="match status" value="1"/>
</dbReference>
<dbReference type="Pfam" id="PF00072">
    <property type="entry name" value="Response_reg"/>
    <property type="match status" value="1"/>
</dbReference>
<dbReference type="PANTHER" id="PTHR48111">
    <property type="entry name" value="REGULATOR OF RPOS"/>
    <property type="match status" value="1"/>
</dbReference>
<evidence type="ECO:0000259" key="3">
    <source>
        <dbReference type="PROSITE" id="PS50110"/>
    </source>
</evidence>